<evidence type="ECO:0000313" key="2">
    <source>
        <dbReference type="EMBL" id="MDO6120461.1"/>
    </source>
</evidence>
<dbReference type="EMBL" id="WHSC02000002">
    <property type="protein sequence ID" value="MDO6120461.1"/>
    <property type="molecule type" value="Genomic_DNA"/>
</dbReference>
<keyword evidence="1" id="KW-0812">Transmembrane</keyword>
<feature type="transmembrane region" description="Helical" evidence="1">
    <location>
        <begin position="43"/>
        <end position="62"/>
    </location>
</feature>
<keyword evidence="1" id="KW-1133">Transmembrane helix</keyword>
<proteinExistence type="predicted"/>
<protein>
    <submittedName>
        <fullName evidence="2">Uncharacterized protein</fullName>
    </submittedName>
</protein>
<sequence length="102" mass="11186">MQDGTTSLVISLAVVLIGAFVVTETLTSRSPWAMPATLMAARQWIRMRMAFVQFASLVLLFGKGGLISPRIRGAGVFPYRPRHLGLIPLTDDILGKRRDTTS</sequence>
<dbReference type="Proteomes" id="UP001177080">
    <property type="component" value="Unassembled WGS sequence"/>
</dbReference>
<gene>
    <name evidence="2" type="ORF">GB928_004620</name>
</gene>
<evidence type="ECO:0000256" key="1">
    <source>
        <dbReference type="SAM" id="Phobius"/>
    </source>
</evidence>
<accession>A0ABT8X9P4</accession>
<evidence type="ECO:0000313" key="3">
    <source>
        <dbReference type="Proteomes" id="UP001177080"/>
    </source>
</evidence>
<name>A0ABT8X9P4_9HYPH</name>
<comment type="caution">
    <text evidence="2">The sequence shown here is derived from an EMBL/GenBank/DDBJ whole genome shotgun (WGS) entry which is preliminary data.</text>
</comment>
<feature type="transmembrane region" description="Helical" evidence="1">
    <location>
        <begin position="7"/>
        <end position="23"/>
    </location>
</feature>
<keyword evidence="3" id="KW-1185">Reference proteome</keyword>
<organism evidence="2 3">
    <name type="scientific">Shinella curvata</name>
    <dbReference type="NCBI Taxonomy" id="1817964"/>
    <lineage>
        <taxon>Bacteria</taxon>
        <taxon>Pseudomonadati</taxon>
        <taxon>Pseudomonadota</taxon>
        <taxon>Alphaproteobacteria</taxon>
        <taxon>Hyphomicrobiales</taxon>
        <taxon>Rhizobiaceae</taxon>
        <taxon>Shinella</taxon>
    </lineage>
</organism>
<reference evidence="2" key="1">
    <citation type="submission" date="2022-04" db="EMBL/GenBank/DDBJ databases">
        <title>Shinella lacus sp. nov., a novel member of the genus Shinella from water.</title>
        <authorList>
            <person name="Deng Y."/>
        </authorList>
    </citation>
    <scope>NUCLEOTIDE SEQUENCE</scope>
    <source>
        <strain evidence="2">JCM 31239</strain>
    </source>
</reference>
<dbReference type="RefSeq" id="WP_244762081.1">
    <property type="nucleotide sequence ID" value="NZ_JALJCJ010000004.1"/>
</dbReference>
<keyword evidence="1" id="KW-0472">Membrane</keyword>